<dbReference type="InterPro" id="IPR013148">
    <property type="entry name" value="Glyco_hydro_32_N"/>
</dbReference>
<comment type="caution">
    <text evidence="6">The sequence shown here is derived from an EMBL/GenBank/DDBJ whole genome shotgun (WGS) entry which is preliminary data.</text>
</comment>
<dbReference type="CDD" id="cd08995">
    <property type="entry name" value="GH32_EcAec43-like"/>
    <property type="match status" value="1"/>
</dbReference>
<dbReference type="GO" id="GO:0004564">
    <property type="term" value="F:beta-fructofuranosidase activity"/>
    <property type="evidence" value="ECO:0007669"/>
    <property type="project" value="UniProtKB-EC"/>
</dbReference>
<feature type="domain" description="Glycosyl hydrolase family 32 N-terminal" evidence="5">
    <location>
        <begin position="17"/>
        <end position="301"/>
    </location>
</feature>
<keyword evidence="4" id="KW-0326">Glycosidase</keyword>
<dbReference type="SMART" id="SM00640">
    <property type="entry name" value="Glyco_32"/>
    <property type="match status" value="1"/>
</dbReference>
<dbReference type="SUPFAM" id="SSF75005">
    <property type="entry name" value="Arabinanase/levansucrase/invertase"/>
    <property type="match status" value="1"/>
</dbReference>
<evidence type="ECO:0000256" key="1">
    <source>
        <dbReference type="ARBA" id="ARBA00009902"/>
    </source>
</evidence>
<protein>
    <recommendedName>
        <fullName evidence="2">beta-fructofuranosidase</fullName>
        <ecNumber evidence="2">3.2.1.26</ecNumber>
    </recommendedName>
</protein>
<dbReference type="Pfam" id="PF00251">
    <property type="entry name" value="Glyco_hydro_32N"/>
    <property type="match status" value="1"/>
</dbReference>
<evidence type="ECO:0000256" key="3">
    <source>
        <dbReference type="ARBA" id="ARBA00022801"/>
    </source>
</evidence>
<dbReference type="Proteomes" id="UP000275356">
    <property type="component" value="Unassembled WGS sequence"/>
</dbReference>
<dbReference type="InterPro" id="IPR051214">
    <property type="entry name" value="GH32_Enzymes"/>
</dbReference>
<keyword evidence="3" id="KW-0378">Hydrolase</keyword>
<evidence type="ECO:0000256" key="2">
    <source>
        <dbReference type="ARBA" id="ARBA00012758"/>
    </source>
</evidence>
<dbReference type="Gene3D" id="2.115.10.20">
    <property type="entry name" value="Glycosyl hydrolase domain, family 43"/>
    <property type="match status" value="1"/>
</dbReference>
<dbReference type="InterPro" id="IPR023296">
    <property type="entry name" value="Glyco_hydro_beta-prop_sf"/>
</dbReference>
<dbReference type="PANTHER" id="PTHR43101">
    <property type="entry name" value="BETA-FRUCTOSIDASE"/>
    <property type="match status" value="1"/>
</dbReference>
<accession>A0A3N2D8R3</accession>
<proteinExistence type="inferred from homology"/>
<evidence type="ECO:0000256" key="4">
    <source>
        <dbReference type="ARBA" id="ARBA00023295"/>
    </source>
</evidence>
<evidence type="ECO:0000313" key="6">
    <source>
        <dbReference type="EMBL" id="ROR96028.1"/>
    </source>
</evidence>
<dbReference type="PANTHER" id="PTHR43101:SF1">
    <property type="entry name" value="BETA-FRUCTOSIDASE"/>
    <property type="match status" value="1"/>
</dbReference>
<dbReference type="RefSeq" id="WP_123738264.1">
    <property type="nucleotide sequence ID" value="NZ_RKHQ01000001.1"/>
</dbReference>
<dbReference type="AlphaFoldDB" id="A0A3N2D8R3"/>
<dbReference type="EMBL" id="RKHQ01000001">
    <property type="protein sequence ID" value="ROR96028.1"/>
    <property type="molecule type" value="Genomic_DNA"/>
</dbReference>
<keyword evidence="7" id="KW-1185">Reference proteome</keyword>
<evidence type="ECO:0000313" key="7">
    <source>
        <dbReference type="Proteomes" id="UP000275356"/>
    </source>
</evidence>
<dbReference type="GO" id="GO:0005975">
    <property type="term" value="P:carbohydrate metabolic process"/>
    <property type="evidence" value="ECO:0007669"/>
    <property type="project" value="InterPro"/>
</dbReference>
<evidence type="ECO:0000259" key="5">
    <source>
        <dbReference type="Pfam" id="PF00251"/>
    </source>
</evidence>
<comment type="similarity">
    <text evidence="1">Belongs to the glycosyl hydrolase 32 family.</text>
</comment>
<dbReference type="Gene3D" id="2.60.120.560">
    <property type="entry name" value="Exo-inulinase, domain 1"/>
    <property type="match status" value="1"/>
</dbReference>
<reference evidence="6 7" key="1">
    <citation type="submission" date="2018-11" db="EMBL/GenBank/DDBJ databases">
        <title>Sequencing the genomes of 1000 actinobacteria strains.</title>
        <authorList>
            <person name="Klenk H.-P."/>
        </authorList>
    </citation>
    <scope>NUCLEOTIDE SEQUENCE [LARGE SCALE GENOMIC DNA]</scope>
    <source>
        <strain evidence="6 7">DSM 13521</strain>
    </source>
</reference>
<gene>
    <name evidence="6" type="ORF">EDD28_0602</name>
</gene>
<dbReference type="OrthoDB" id="9759709at2"/>
<sequence>MEIFYKPEFGVVGDCIPYYYDGRYHLYYLRNYRDTDSHGWGSPWHHVSTLDGVTFVDHGEAIPKGGDADQDPGVGTGSVFTDDDGLHHIYFTGINPLFRTDELREQVVLHATSPDLDHWTKDPDFELVADESRYERHDWRDPFVYRHPLTGDVTMLVAARTRSGEPTGRGCTAVLTSSDLRTWEHVRDYAPGRYHGHECPDLFRIGDWYYLVFSEYTTHTATRYVMSRSPDGPWITPRDNQFDNRAFYAAKSAGPEDGSGPRLLFGWNPTKVEDRDDGDWQWGGCLTVHEIVQREDGTLAVRPPLALPDRFGEPERDPVDLVVDAAYERRTAVLGRLPSAALLEGELTLASSTGSAGILLDVDENGEGGYFLRLDAELQVVQLGRVGGYRSWYVDHFPELDRPLAIEPGRAIPFRIVLDGSAVVAYVGDVALSGRVYHRPRGWYGVVADGTRAELRHLLVRPPVLA</sequence>
<dbReference type="EC" id="3.2.1.26" evidence="2"/>
<organism evidence="6 7">
    <name type="scientific">Salana multivorans</name>
    <dbReference type="NCBI Taxonomy" id="120377"/>
    <lineage>
        <taxon>Bacteria</taxon>
        <taxon>Bacillati</taxon>
        <taxon>Actinomycetota</taxon>
        <taxon>Actinomycetes</taxon>
        <taxon>Micrococcales</taxon>
        <taxon>Beutenbergiaceae</taxon>
        <taxon>Salana</taxon>
    </lineage>
</organism>
<name>A0A3N2D8R3_9MICO</name>
<dbReference type="InterPro" id="IPR001362">
    <property type="entry name" value="Glyco_hydro_32"/>
</dbReference>